<dbReference type="Pfam" id="PF06427">
    <property type="entry name" value="UDP-g_GGTase"/>
    <property type="match status" value="1"/>
</dbReference>
<evidence type="ECO:0000256" key="7">
    <source>
        <dbReference type="ARBA" id="ARBA00022824"/>
    </source>
</evidence>
<dbReference type="Pfam" id="PF18404">
    <property type="entry name" value="Glyco_transf_24"/>
    <property type="match status" value="1"/>
</dbReference>
<feature type="chain" id="PRO_5046385936" evidence="10">
    <location>
        <begin position="27"/>
        <end position="1522"/>
    </location>
</feature>
<reference evidence="16 17" key="1">
    <citation type="submission" date="2024-04" db="EMBL/GenBank/DDBJ databases">
        <title>Phyllosticta paracitricarpa is synonymous to the EU quarantine fungus P. citricarpa based on phylogenomic analyses.</title>
        <authorList>
            <consortium name="Lawrence Berkeley National Laboratory"/>
            <person name="Van Ingen-Buijs V.A."/>
            <person name="Van Westerhoven A.C."/>
            <person name="Haridas S."/>
            <person name="Skiadas P."/>
            <person name="Martin F."/>
            <person name="Groenewald J.Z."/>
            <person name="Crous P.W."/>
            <person name="Seidl M.F."/>
        </authorList>
    </citation>
    <scope>NUCLEOTIDE SEQUENCE [LARGE SCALE GENOMIC DNA]</scope>
    <source>
        <strain evidence="16 17">CBS 123371</strain>
    </source>
</reference>
<dbReference type="Proteomes" id="UP001363622">
    <property type="component" value="Unassembled WGS sequence"/>
</dbReference>
<dbReference type="InterPro" id="IPR040694">
    <property type="entry name" value="UGGT_TRXL_2"/>
</dbReference>
<feature type="domain" description="UDP-glucose:glycoprotein glucosyltransferase thioredoxin-like" evidence="14">
    <location>
        <begin position="666"/>
        <end position="860"/>
    </location>
</feature>
<evidence type="ECO:0000256" key="5">
    <source>
        <dbReference type="ARBA" id="ARBA00022679"/>
    </source>
</evidence>
<sequence length="1522" mass="170824">MRLPNWLLSSHIPLLLGALGARCARASPPINVALRASFPSPPYLVELLETAAEENATSYFPLLDRIADGYFDDKATEKELYDAFLKLLQDDGHITDPAALSSFQFALSIHSAAPRIEAHYQFYSTSVEPSLQAAQGQDCEAWALQNGKQFCSSDLAQQYGGVREARTDDLPFDRVLSTAENQTPIIVYADITSPKFRAFHKTISKTANEGKYSYKLRHKVPGDADRKLLPITGYGVQLALKRTDYIVIDDREAEEAGHDAAAAPVQSSLQDEEVADLKPLSESELKGLGLKAGSFVMQSDSPLATLVRLVQDFPKHSSAIAAHNVTKEFLKEHRGNREAILPSGYNILWINGVQIMPRSMDPFALLEHLRRERQIINGVRRLGFDAPSAIRVLSHMAISKAKDNDEPQRYDWRDDIEGGNVIMWLNSIEKDKRYEGWPTTLKALLQPSHPGTLPQVRKDIQRTVVPLDFSEPKDVALVVETLQTMVKRGLAMEWGLVPVVNSPSATAQAKVIYHLQDTHGLAAVLKYLEGSIKARQLSTPHKATYESVTKEAKVRRDRVPRSLQEVLKHDDATSRIEATKKWFSRLGAEGPTPPFFVNGVPLPRDDEWLPAMSMRVTKDLQIIQKSVFEEVLDDDAWIPGIFLESASLRRNPLIVPEDEKSLKFIDMAQVYVEHGEVVAKLPTISAAQDSEWFQWAQLIVLGDFDSKAGTKLLVDAIHFQQDHGDVEVVFVHTGISSNEPKLSAKLLKLVEQGKPLTMEDISNAEVDAADLTKYAAHWAEMHQLARSLGCEPGQECVVLNGRTVGPIPKEKDFTKDDLETLLSYERQNRIEPAARAVDDLKLSDKITSPGSSAQFSSLVALSTVSDVPEGIFETPPTMRRDVFKFWNDTHTAIKTGDAETATIQIVASIDPSSETAQRWIPILQVLSEMSGVHMRLFLNPRERLDELPIKRFYRYVLSSTPEFESDGSTRSLQAHFSGIPSEALLTIGMDVPPSWVVAPKECIQDLDNIKLSQVKGQAQIDAVYELEYILIEGHSRDTTNGMYPRGVQLDLRTAKNPRYADTIIMSNLGYFQFKANPGFFNIELQPGRSQDIFHIDSAGTLGWSPAAGDETKEIALMSFQGVTLYPRLSRKAGMEEEDVLSAPTSLADELAEKGAELADGLLSKIGLKNIKTGDTISRGLQYASRLGLGSDKAGTALQEQEHADINIFSVASGHLYERMLNIMMVSVMKHTNHSVKFWFIEQFLSPSFKSFLPHLAAEYGFRYEMVTYKWPHWLRGQKEKQREIWGYKILFLDVLFPLSLDKIIFVDADQVVRTDLYDLVTTDLQGAPYGFTPMCDSRTEMEGFRFWKQGYWRNYLRGRKYHISALYVVDLARFRRLAAGDRLRQQYQALSADPNSLSNLDQDLPNNMQAQLPIFSLDQDWLWCETWCDDESLSRARTIDLCNNPQTKEPKLDRARRQLPEWSVYDEEIGEVARKVRGAGKEEAEVVVKAGGGGDAEKSGDEGKRAEEQQKEGERNRERDEL</sequence>
<dbReference type="Gene3D" id="3.90.550.10">
    <property type="entry name" value="Spore Coat Polysaccharide Biosynthesis Protein SpsA, Chain A"/>
    <property type="match status" value="1"/>
</dbReference>
<keyword evidence="8" id="KW-0325">Glycoprotein</keyword>
<comment type="pathway">
    <text evidence="3">Protein modification; protein glycosylation.</text>
</comment>
<evidence type="ECO:0000313" key="17">
    <source>
        <dbReference type="Proteomes" id="UP001363622"/>
    </source>
</evidence>
<dbReference type="PANTHER" id="PTHR11226">
    <property type="entry name" value="UDP-GLUCOSE GLYCOPROTEIN:GLUCOSYLTRANSFERASE"/>
    <property type="match status" value="1"/>
</dbReference>
<proteinExistence type="inferred from homology"/>
<evidence type="ECO:0000259" key="14">
    <source>
        <dbReference type="Pfam" id="PF18403"/>
    </source>
</evidence>
<evidence type="ECO:0000313" key="16">
    <source>
        <dbReference type="EMBL" id="KAK7513142.1"/>
    </source>
</evidence>
<dbReference type="PANTHER" id="PTHR11226:SF0">
    <property type="entry name" value="UDP-GLUCOSE:GLYCOPROTEIN GLUCOSYLTRANSFERASE"/>
    <property type="match status" value="1"/>
</dbReference>
<evidence type="ECO:0000256" key="10">
    <source>
        <dbReference type="SAM" id="SignalP"/>
    </source>
</evidence>
<feature type="region of interest" description="Disordered" evidence="9">
    <location>
        <begin position="1477"/>
        <end position="1522"/>
    </location>
</feature>
<evidence type="ECO:0000256" key="9">
    <source>
        <dbReference type="SAM" id="MobiDB-lite"/>
    </source>
</evidence>
<dbReference type="Pfam" id="PF18400">
    <property type="entry name" value="Thioredoxin_12"/>
    <property type="match status" value="1"/>
</dbReference>
<evidence type="ECO:0000256" key="2">
    <source>
        <dbReference type="ARBA" id="ARBA00004319"/>
    </source>
</evidence>
<keyword evidence="5" id="KW-0808">Transferase</keyword>
<feature type="domain" description="Glucosyltransferase 24 catalytic" evidence="15">
    <location>
        <begin position="1205"/>
        <end position="1471"/>
    </location>
</feature>
<keyword evidence="6 10" id="KW-0732">Signal</keyword>
<feature type="signal peptide" evidence="10">
    <location>
        <begin position="1"/>
        <end position="26"/>
    </location>
</feature>
<evidence type="ECO:0000256" key="1">
    <source>
        <dbReference type="ARBA" id="ARBA00001913"/>
    </source>
</evidence>
<gene>
    <name evidence="16" type="ORF">IWZ03DRAFT_425841</name>
</gene>
<accession>A0ABR1KEF5</accession>
<evidence type="ECO:0000259" key="11">
    <source>
        <dbReference type="Pfam" id="PF18400"/>
    </source>
</evidence>
<evidence type="ECO:0000259" key="13">
    <source>
        <dbReference type="Pfam" id="PF18402"/>
    </source>
</evidence>
<dbReference type="EMBL" id="JBBPHU010000010">
    <property type="protein sequence ID" value="KAK7513142.1"/>
    <property type="molecule type" value="Genomic_DNA"/>
</dbReference>
<keyword evidence="7" id="KW-0256">Endoplasmic reticulum</keyword>
<dbReference type="Pfam" id="PF18401">
    <property type="entry name" value="Thioredoxin_13"/>
    <property type="match status" value="1"/>
</dbReference>
<comment type="caution">
    <text evidence="16">The sequence shown here is derived from an EMBL/GenBank/DDBJ whole genome shotgun (WGS) entry which is preliminary data.</text>
</comment>
<evidence type="ECO:0000256" key="8">
    <source>
        <dbReference type="ARBA" id="ARBA00023180"/>
    </source>
</evidence>
<comment type="cofactor">
    <cofactor evidence="1">
        <name>Ca(2+)</name>
        <dbReference type="ChEBI" id="CHEBI:29108"/>
    </cofactor>
</comment>
<comment type="similarity">
    <text evidence="4">Belongs to the glycosyltransferase 8 family.</text>
</comment>
<dbReference type="InterPro" id="IPR040525">
    <property type="entry name" value="UGGT_TRXL_4"/>
</dbReference>
<evidence type="ECO:0000256" key="4">
    <source>
        <dbReference type="ARBA" id="ARBA00006351"/>
    </source>
</evidence>
<dbReference type="Pfam" id="PF18402">
    <property type="entry name" value="Thioredoxin_14"/>
    <property type="match status" value="1"/>
</dbReference>
<keyword evidence="17" id="KW-1185">Reference proteome</keyword>
<dbReference type="InterPro" id="IPR029044">
    <property type="entry name" value="Nucleotide-diphossugar_trans"/>
</dbReference>
<evidence type="ECO:0000256" key="6">
    <source>
        <dbReference type="ARBA" id="ARBA00022729"/>
    </source>
</evidence>
<feature type="domain" description="UGGT thioredoxin-like" evidence="13">
    <location>
        <begin position="410"/>
        <end position="654"/>
    </location>
</feature>
<dbReference type="CDD" id="cd06432">
    <property type="entry name" value="GT8_HUGT1_C_like"/>
    <property type="match status" value="1"/>
</dbReference>
<organism evidence="16 17">
    <name type="scientific">Phyllosticta citriasiana</name>
    <dbReference type="NCBI Taxonomy" id="595635"/>
    <lineage>
        <taxon>Eukaryota</taxon>
        <taxon>Fungi</taxon>
        <taxon>Dikarya</taxon>
        <taxon>Ascomycota</taxon>
        <taxon>Pezizomycotina</taxon>
        <taxon>Dothideomycetes</taxon>
        <taxon>Dothideomycetes incertae sedis</taxon>
        <taxon>Botryosphaeriales</taxon>
        <taxon>Phyllostictaceae</taxon>
        <taxon>Phyllosticta</taxon>
    </lineage>
</organism>
<dbReference type="InterPro" id="IPR040693">
    <property type="entry name" value="UGGT_TRXL_1"/>
</dbReference>
<dbReference type="SUPFAM" id="SSF53448">
    <property type="entry name" value="Nucleotide-diphospho-sugar transferases"/>
    <property type="match status" value="1"/>
</dbReference>
<dbReference type="InterPro" id="IPR040497">
    <property type="entry name" value="Glyco_transf_24"/>
</dbReference>
<evidence type="ECO:0000256" key="3">
    <source>
        <dbReference type="ARBA" id="ARBA00004922"/>
    </source>
</evidence>
<comment type="subcellular location">
    <subcellularLocation>
        <location evidence="2">Endoplasmic reticulum lumen</location>
    </subcellularLocation>
</comment>
<dbReference type="Pfam" id="PF18403">
    <property type="entry name" value="Thioredoxin_15"/>
    <property type="match status" value="1"/>
</dbReference>
<feature type="domain" description="UGGT thioredoxin-like" evidence="11">
    <location>
        <begin position="40"/>
        <end position="226"/>
    </location>
</feature>
<feature type="compositionally biased region" description="Basic and acidic residues" evidence="9">
    <location>
        <begin position="1477"/>
        <end position="1486"/>
    </location>
</feature>
<dbReference type="InterPro" id="IPR009448">
    <property type="entry name" value="UDP-g_GGtrans"/>
</dbReference>
<evidence type="ECO:0000259" key="12">
    <source>
        <dbReference type="Pfam" id="PF18401"/>
    </source>
</evidence>
<name>A0ABR1KEF5_9PEZI</name>
<protein>
    <submittedName>
        <fullName evidence="16">UDP-glucose:glycoprotein glucosyltransferase-like protein</fullName>
    </submittedName>
</protein>
<dbReference type="InterPro" id="IPR040692">
    <property type="entry name" value="UGGT_TRXL_3"/>
</dbReference>
<evidence type="ECO:0000259" key="15">
    <source>
        <dbReference type="Pfam" id="PF18404"/>
    </source>
</evidence>
<feature type="domain" description="UGGT thioredoxin-like" evidence="12">
    <location>
        <begin position="273"/>
        <end position="404"/>
    </location>
</feature>
<feature type="compositionally biased region" description="Basic and acidic residues" evidence="9">
    <location>
        <begin position="1495"/>
        <end position="1522"/>
    </location>
</feature>